<dbReference type="Proteomes" id="UP000838763">
    <property type="component" value="Unassembled WGS sequence"/>
</dbReference>
<proteinExistence type="predicted"/>
<protein>
    <recommendedName>
        <fullName evidence="3">HNH nuclease domain-containing protein</fullName>
    </recommendedName>
</protein>
<gene>
    <name evidence="1" type="ORF">PPNO1_LOCUS3256</name>
</gene>
<accession>A0A9P1GZ26</accession>
<dbReference type="AlphaFoldDB" id="A0A9P1GZ26"/>
<sequence length="297" mass="33103">MGHDEINEEPPEDYISEFEQRRELFNQIRDYHDTNLGPSCSSFDHASVAVLMILPSERLSDLLQITKSREATFAADMVASTLFTKSGAPSRPFWQGETLHVEDSTPDVRHPRLLWRRSILSKTTATRAESKRERILSPTPIEPSSPSIMYPLSFVQSAEAPEKVSLVIKRLRLHWMKKATIKPTDQVLQEDLDEALAQAGISRNEGWGAQPLWRSSGIPLITGQVFAIKALDPEDLPSFELLELSWTFLRVASMCGGGTEEDLDSNGDTADGNSRYCHAWLASDASAGAGEDIKEDF</sequence>
<reference evidence="1" key="1">
    <citation type="submission" date="2022-11" db="EMBL/GenBank/DDBJ databases">
        <authorList>
            <person name="Scott C."/>
            <person name="Bruce N."/>
        </authorList>
    </citation>
    <scope>NUCLEOTIDE SEQUENCE</scope>
</reference>
<evidence type="ECO:0000313" key="1">
    <source>
        <dbReference type="EMBL" id="CAI4213506.1"/>
    </source>
</evidence>
<dbReference type="OrthoDB" id="5416097at2759"/>
<keyword evidence="2" id="KW-1185">Reference proteome</keyword>
<name>A0A9P1GZ26_9PEZI</name>
<comment type="caution">
    <text evidence="1">The sequence shown here is derived from an EMBL/GenBank/DDBJ whole genome shotgun (WGS) entry which is preliminary data.</text>
</comment>
<dbReference type="EMBL" id="CALLCH030000008">
    <property type="protein sequence ID" value="CAI4213506.1"/>
    <property type="molecule type" value="Genomic_DNA"/>
</dbReference>
<organism evidence="1 2">
    <name type="scientific">Parascedosporium putredinis</name>
    <dbReference type="NCBI Taxonomy" id="1442378"/>
    <lineage>
        <taxon>Eukaryota</taxon>
        <taxon>Fungi</taxon>
        <taxon>Dikarya</taxon>
        <taxon>Ascomycota</taxon>
        <taxon>Pezizomycotina</taxon>
        <taxon>Sordariomycetes</taxon>
        <taxon>Hypocreomycetidae</taxon>
        <taxon>Microascales</taxon>
        <taxon>Microascaceae</taxon>
        <taxon>Parascedosporium</taxon>
    </lineage>
</organism>
<evidence type="ECO:0000313" key="2">
    <source>
        <dbReference type="Proteomes" id="UP000838763"/>
    </source>
</evidence>
<evidence type="ECO:0008006" key="3">
    <source>
        <dbReference type="Google" id="ProtNLM"/>
    </source>
</evidence>